<protein>
    <submittedName>
        <fullName evidence="2">Uncharacterized protein</fullName>
    </submittedName>
</protein>
<keyword evidence="1" id="KW-1133">Transmembrane helix</keyword>
<name>A0A974XKU0_9FIRM</name>
<evidence type="ECO:0000256" key="1">
    <source>
        <dbReference type="SAM" id="Phobius"/>
    </source>
</evidence>
<proteinExistence type="predicted"/>
<feature type="transmembrane region" description="Helical" evidence="1">
    <location>
        <begin position="87"/>
        <end position="110"/>
    </location>
</feature>
<organism evidence="2 3">
    <name type="scientific">Alkalibacter rhizosphaerae</name>
    <dbReference type="NCBI Taxonomy" id="2815577"/>
    <lineage>
        <taxon>Bacteria</taxon>
        <taxon>Bacillati</taxon>
        <taxon>Bacillota</taxon>
        <taxon>Clostridia</taxon>
        <taxon>Eubacteriales</taxon>
        <taxon>Eubacteriaceae</taxon>
        <taxon>Alkalibacter</taxon>
    </lineage>
</organism>
<evidence type="ECO:0000313" key="2">
    <source>
        <dbReference type="EMBL" id="QSX07801.1"/>
    </source>
</evidence>
<keyword evidence="1" id="KW-0472">Membrane</keyword>
<dbReference type="RefSeq" id="WP_207299143.1">
    <property type="nucleotide sequence ID" value="NZ_CP071444.1"/>
</dbReference>
<feature type="transmembrane region" description="Helical" evidence="1">
    <location>
        <begin position="55"/>
        <end position="75"/>
    </location>
</feature>
<accession>A0A974XKU0</accession>
<dbReference type="AlphaFoldDB" id="A0A974XKU0"/>
<keyword evidence="3" id="KW-1185">Reference proteome</keyword>
<gene>
    <name evidence="2" type="ORF">J0B03_08215</name>
</gene>
<dbReference type="Proteomes" id="UP000663499">
    <property type="component" value="Chromosome"/>
</dbReference>
<feature type="transmembrane region" description="Helical" evidence="1">
    <location>
        <begin position="157"/>
        <end position="177"/>
    </location>
</feature>
<feature type="transmembrane region" description="Helical" evidence="1">
    <location>
        <begin position="122"/>
        <end position="145"/>
    </location>
</feature>
<dbReference type="KEGG" id="alka:J0B03_08215"/>
<sequence>MITAGVIKRTVPVIFIFFVTKKLKDPYKDYNPRGYNDPSTLKGDDPMHSFIKLNYISMLYALVFLIPAELLLNAYRIQRLTQWSFGTVNTISLILSLAVLLAGSILLYKLTQKTWSGRKIKYWTALIWFPYFILFTQLFALLFPITNRGDMAGPGSGLILLGWLAAYPFYILLLNLFNP</sequence>
<keyword evidence="1" id="KW-0812">Transmembrane</keyword>
<dbReference type="EMBL" id="CP071444">
    <property type="protein sequence ID" value="QSX07801.1"/>
    <property type="molecule type" value="Genomic_DNA"/>
</dbReference>
<reference evidence="2" key="1">
    <citation type="submission" date="2021-03" db="EMBL/GenBank/DDBJ databases">
        <title>Alkalibacter marinus sp. nov., isolated from tidal flat sediment.</title>
        <authorList>
            <person name="Namirimu T."/>
            <person name="Yang J.-A."/>
            <person name="Yang S.-H."/>
            <person name="Kim Y.-J."/>
            <person name="Kwon K.K."/>
        </authorList>
    </citation>
    <scope>NUCLEOTIDE SEQUENCE</scope>
    <source>
        <strain evidence="2">ES005</strain>
    </source>
</reference>
<evidence type="ECO:0000313" key="3">
    <source>
        <dbReference type="Proteomes" id="UP000663499"/>
    </source>
</evidence>